<evidence type="ECO:0000313" key="8">
    <source>
        <dbReference type="Proteomes" id="UP001301769"/>
    </source>
</evidence>
<keyword evidence="4 6" id="KW-0472">Membrane</keyword>
<sequence length="133" mass="15081">MLLPFREPPAEESYPMKQLPDTQPEGPASNSDPTVGAQYQWSARFASRYPEFWGFMKGWVTVFSWIVDVGVGLAVLFNMISSLIIFNDESYEPTGWNTTLYMLAFVAGPLMYDLFTRKTLNILGNISGVCHWL</sequence>
<comment type="subcellular location">
    <subcellularLocation>
        <location evidence="1">Membrane</location>
        <topology evidence="1">Multi-pass membrane protein</topology>
    </subcellularLocation>
</comment>
<dbReference type="InterPro" id="IPR002293">
    <property type="entry name" value="AA/rel_permease1"/>
</dbReference>
<dbReference type="EMBL" id="MU858181">
    <property type="protein sequence ID" value="KAK4210221.1"/>
    <property type="molecule type" value="Genomic_DNA"/>
</dbReference>
<feature type="transmembrane region" description="Helical" evidence="6">
    <location>
        <begin position="62"/>
        <end position="86"/>
    </location>
</feature>
<dbReference type="Pfam" id="PF13520">
    <property type="entry name" value="AA_permease_2"/>
    <property type="match status" value="1"/>
</dbReference>
<feature type="transmembrane region" description="Helical" evidence="6">
    <location>
        <begin position="98"/>
        <end position="115"/>
    </location>
</feature>
<keyword evidence="2 6" id="KW-0812">Transmembrane</keyword>
<evidence type="ECO:0000313" key="7">
    <source>
        <dbReference type="EMBL" id="KAK4210221.1"/>
    </source>
</evidence>
<reference evidence="7" key="1">
    <citation type="journal article" date="2023" name="Mol. Phylogenet. Evol.">
        <title>Genome-scale phylogeny and comparative genomics of the fungal order Sordariales.</title>
        <authorList>
            <person name="Hensen N."/>
            <person name="Bonometti L."/>
            <person name="Westerberg I."/>
            <person name="Brannstrom I.O."/>
            <person name="Guillou S."/>
            <person name="Cros-Aarteil S."/>
            <person name="Calhoun S."/>
            <person name="Haridas S."/>
            <person name="Kuo A."/>
            <person name="Mondo S."/>
            <person name="Pangilinan J."/>
            <person name="Riley R."/>
            <person name="LaButti K."/>
            <person name="Andreopoulos B."/>
            <person name="Lipzen A."/>
            <person name="Chen C."/>
            <person name="Yan M."/>
            <person name="Daum C."/>
            <person name="Ng V."/>
            <person name="Clum A."/>
            <person name="Steindorff A."/>
            <person name="Ohm R.A."/>
            <person name="Martin F."/>
            <person name="Silar P."/>
            <person name="Natvig D.O."/>
            <person name="Lalanne C."/>
            <person name="Gautier V."/>
            <person name="Ament-Velasquez S.L."/>
            <person name="Kruys A."/>
            <person name="Hutchinson M.I."/>
            <person name="Powell A.J."/>
            <person name="Barry K."/>
            <person name="Miller A.N."/>
            <person name="Grigoriev I.V."/>
            <person name="Debuchy R."/>
            <person name="Gladieux P."/>
            <person name="Hiltunen Thoren M."/>
            <person name="Johannesson H."/>
        </authorList>
    </citation>
    <scope>NUCLEOTIDE SEQUENCE</scope>
    <source>
        <strain evidence="7">PSN293</strain>
    </source>
</reference>
<name>A0AAN6Y0X5_9PEZI</name>
<evidence type="ECO:0000256" key="5">
    <source>
        <dbReference type="SAM" id="MobiDB-lite"/>
    </source>
</evidence>
<dbReference type="Gene3D" id="1.20.1740.10">
    <property type="entry name" value="Amino acid/polyamine transporter I"/>
    <property type="match status" value="1"/>
</dbReference>
<evidence type="ECO:0000256" key="2">
    <source>
        <dbReference type="ARBA" id="ARBA00022692"/>
    </source>
</evidence>
<dbReference type="AlphaFoldDB" id="A0AAN6Y0X5"/>
<accession>A0AAN6Y0X5</accession>
<feature type="region of interest" description="Disordered" evidence="5">
    <location>
        <begin position="1"/>
        <end position="35"/>
    </location>
</feature>
<gene>
    <name evidence="7" type="ORF">QBC37DRAFT_377270</name>
</gene>
<evidence type="ECO:0000256" key="4">
    <source>
        <dbReference type="ARBA" id="ARBA00023136"/>
    </source>
</evidence>
<keyword evidence="8" id="KW-1185">Reference proteome</keyword>
<dbReference type="Proteomes" id="UP001301769">
    <property type="component" value="Unassembled WGS sequence"/>
</dbReference>
<dbReference type="GO" id="GO:0016020">
    <property type="term" value="C:membrane"/>
    <property type="evidence" value="ECO:0007669"/>
    <property type="project" value="UniProtKB-SubCell"/>
</dbReference>
<organism evidence="7 8">
    <name type="scientific">Rhypophila decipiens</name>
    <dbReference type="NCBI Taxonomy" id="261697"/>
    <lineage>
        <taxon>Eukaryota</taxon>
        <taxon>Fungi</taxon>
        <taxon>Dikarya</taxon>
        <taxon>Ascomycota</taxon>
        <taxon>Pezizomycotina</taxon>
        <taxon>Sordariomycetes</taxon>
        <taxon>Sordariomycetidae</taxon>
        <taxon>Sordariales</taxon>
        <taxon>Naviculisporaceae</taxon>
        <taxon>Rhypophila</taxon>
    </lineage>
</organism>
<comment type="caution">
    <text evidence="7">The sequence shown here is derived from an EMBL/GenBank/DDBJ whole genome shotgun (WGS) entry which is preliminary data.</text>
</comment>
<proteinExistence type="predicted"/>
<reference evidence="7" key="2">
    <citation type="submission" date="2023-05" db="EMBL/GenBank/DDBJ databases">
        <authorList>
            <consortium name="Lawrence Berkeley National Laboratory"/>
            <person name="Steindorff A."/>
            <person name="Hensen N."/>
            <person name="Bonometti L."/>
            <person name="Westerberg I."/>
            <person name="Brannstrom I.O."/>
            <person name="Guillou S."/>
            <person name="Cros-Aarteil S."/>
            <person name="Calhoun S."/>
            <person name="Haridas S."/>
            <person name="Kuo A."/>
            <person name="Mondo S."/>
            <person name="Pangilinan J."/>
            <person name="Riley R."/>
            <person name="Labutti K."/>
            <person name="Andreopoulos B."/>
            <person name="Lipzen A."/>
            <person name="Chen C."/>
            <person name="Yanf M."/>
            <person name="Daum C."/>
            <person name="Ng V."/>
            <person name="Clum A."/>
            <person name="Ohm R."/>
            <person name="Martin F."/>
            <person name="Silar P."/>
            <person name="Natvig D."/>
            <person name="Lalanne C."/>
            <person name="Gautier V."/>
            <person name="Ament-Velasquez S.L."/>
            <person name="Kruys A."/>
            <person name="Hutchinson M.I."/>
            <person name="Powell A.J."/>
            <person name="Barry K."/>
            <person name="Miller A.N."/>
            <person name="Grigoriev I.V."/>
            <person name="Debuchy R."/>
            <person name="Gladieux P."/>
            <person name="Thoren M.H."/>
            <person name="Johannesson H."/>
        </authorList>
    </citation>
    <scope>NUCLEOTIDE SEQUENCE</scope>
    <source>
        <strain evidence="7">PSN293</strain>
    </source>
</reference>
<evidence type="ECO:0000256" key="6">
    <source>
        <dbReference type="SAM" id="Phobius"/>
    </source>
</evidence>
<evidence type="ECO:0000256" key="3">
    <source>
        <dbReference type="ARBA" id="ARBA00022989"/>
    </source>
</evidence>
<dbReference type="GO" id="GO:0022857">
    <property type="term" value="F:transmembrane transporter activity"/>
    <property type="evidence" value="ECO:0007669"/>
    <property type="project" value="InterPro"/>
</dbReference>
<evidence type="ECO:0000256" key="1">
    <source>
        <dbReference type="ARBA" id="ARBA00004141"/>
    </source>
</evidence>
<protein>
    <submittedName>
        <fullName evidence="7">Uncharacterized protein</fullName>
    </submittedName>
</protein>
<keyword evidence="3 6" id="KW-1133">Transmembrane helix</keyword>